<accession>A0AAX2J8G5</accession>
<dbReference type="SUPFAM" id="SSF53067">
    <property type="entry name" value="Actin-like ATPase domain"/>
    <property type="match status" value="1"/>
</dbReference>
<dbReference type="Gene3D" id="3.30.420.40">
    <property type="match status" value="2"/>
</dbReference>
<dbReference type="InterPro" id="IPR036388">
    <property type="entry name" value="WH-like_DNA-bd_sf"/>
</dbReference>
<dbReference type="SUPFAM" id="SSF46785">
    <property type="entry name" value="Winged helix' DNA-binding domain"/>
    <property type="match status" value="1"/>
</dbReference>
<dbReference type="RefSeq" id="WP_005979375.1">
    <property type="nucleotide sequence ID" value="NZ_BAABXY010000001.1"/>
</dbReference>
<dbReference type="PANTHER" id="PTHR18964:SF149">
    <property type="entry name" value="BIFUNCTIONAL UDP-N-ACETYLGLUCOSAMINE 2-EPIMERASE_N-ACETYLMANNOSAMINE KINASE"/>
    <property type="match status" value="1"/>
</dbReference>
<gene>
    <name evidence="2" type="primary">mlc_2</name>
    <name evidence="2" type="ORF">NCTC12112_00429</name>
</gene>
<dbReference type="Proteomes" id="UP000249008">
    <property type="component" value="Chromosome 1"/>
</dbReference>
<name>A0AAX2J8G5_9FUSO</name>
<dbReference type="PANTHER" id="PTHR18964">
    <property type="entry name" value="ROK (REPRESSOR, ORF, KINASE) FAMILY"/>
    <property type="match status" value="1"/>
</dbReference>
<organism evidence="2 3">
    <name type="scientific">Fusobacterium ulcerans</name>
    <dbReference type="NCBI Taxonomy" id="861"/>
    <lineage>
        <taxon>Bacteria</taxon>
        <taxon>Fusobacteriati</taxon>
        <taxon>Fusobacteriota</taxon>
        <taxon>Fusobacteriia</taxon>
        <taxon>Fusobacteriales</taxon>
        <taxon>Fusobacteriaceae</taxon>
        <taxon>Fusobacterium</taxon>
    </lineage>
</organism>
<sequence>MKPTSAKMKTLEFIKNSNGTSRVELAKELNITPAGIGKIVNAFLEKGIIKEYSEGVSTGGRKPLILRINEENIGMILGVSLAPRFIQISIGDINGKILRTKRYSLKKRLAKKENNILKAVEALIKKELRSEEITIISIIMNGMVDSEAGISIFSPHYNWKNIKLKKLLEEKFKKRVFIENDVRGMALTEKIFGSCKEKHNFVVLSIGDGVGGSIFLNDSLYHGYGSMSGELGHMVVKRNSSEKCSCGKRGCLETEVSNVAVIKKVVSQIKLNNYSSLKNTLSEKGSLDIGDIINAVKEKDMLTLNIMNEAIYLTAHAVDGIISVINPEKIILFGAIFKSSFLFKTLVNEVKKVTLDEQNYEIKVSEFSDNIYEISPFAVVNYNIFKEL</sequence>
<dbReference type="KEGG" id="ful:C4N20_09375"/>
<dbReference type="AlphaFoldDB" id="A0AAX2J8G5"/>
<proteinExistence type="inferred from homology"/>
<dbReference type="Gene3D" id="1.10.10.10">
    <property type="entry name" value="Winged helix-like DNA-binding domain superfamily/Winged helix DNA-binding domain"/>
    <property type="match status" value="1"/>
</dbReference>
<protein>
    <submittedName>
        <fullName evidence="2">Making large colonies protein</fullName>
    </submittedName>
</protein>
<dbReference type="InterPro" id="IPR043129">
    <property type="entry name" value="ATPase_NBD"/>
</dbReference>
<comment type="similarity">
    <text evidence="1">Belongs to the ROK (NagC/XylR) family.</text>
</comment>
<evidence type="ECO:0000313" key="2">
    <source>
        <dbReference type="EMBL" id="SQJ00074.1"/>
    </source>
</evidence>
<dbReference type="EMBL" id="LS483487">
    <property type="protein sequence ID" value="SQJ00074.1"/>
    <property type="molecule type" value="Genomic_DNA"/>
</dbReference>
<evidence type="ECO:0000256" key="1">
    <source>
        <dbReference type="ARBA" id="ARBA00006479"/>
    </source>
</evidence>
<dbReference type="GeneID" id="78455021"/>
<dbReference type="InterPro" id="IPR036390">
    <property type="entry name" value="WH_DNA-bd_sf"/>
</dbReference>
<evidence type="ECO:0000313" key="3">
    <source>
        <dbReference type="Proteomes" id="UP000249008"/>
    </source>
</evidence>
<dbReference type="Pfam" id="PF00480">
    <property type="entry name" value="ROK"/>
    <property type="match status" value="1"/>
</dbReference>
<dbReference type="InterPro" id="IPR000600">
    <property type="entry name" value="ROK"/>
</dbReference>
<reference evidence="2 3" key="1">
    <citation type="submission" date="2018-06" db="EMBL/GenBank/DDBJ databases">
        <authorList>
            <consortium name="Pathogen Informatics"/>
            <person name="Doyle S."/>
        </authorList>
    </citation>
    <scope>NUCLEOTIDE SEQUENCE [LARGE SCALE GENOMIC DNA]</scope>
    <source>
        <strain evidence="2 3">NCTC12112</strain>
    </source>
</reference>